<accession>A0ACC0ZIQ6</accession>
<reference evidence="2" key="1">
    <citation type="journal article" date="2023" name="G3 (Bethesda)">
        <title>Genome assembly and association tests identify interacting loci associated with vigor, precocity, and sex in interspecific pistachio rootstocks.</title>
        <authorList>
            <person name="Palmer W."/>
            <person name="Jacygrad E."/>
            <person name="Sagayaradj S."/>
            <person name="Cavanaugh K."/>
            <person name="Han R."/>
            <person name="Bertier L."/>
            <person name="Beede B."/>
            <person name="Kafkas S."/>
            <person name="Golino D."/>
            <person name="Preece J."/>
            <person name="Michelmore R."/>
        </authorList>
    </citation>
    <scope>NUCLEOTIDE SEQUENCE [LARGE SCALE GENOMIC DNA]</scope>
</reference>
<dbReference type="EMBL" id="CM047736">
    <property type="protein sequence ID" value="KAJ0051920.1"/>
    <property type="molecule type" value="Genomic_DNA"/>
</dbReference>
<comment type="caution">
    <text evidence="1">The sequence shown here is derived from an EMBL/GenBank/DDBJ whole genome shotgun (WGS) entry which is preliminary data.</text>
</comment>
<proteinExistence type="predicted"/>
<keyword evidence="2" id="KW-1185">Reference proteome</keyword>
<gene>
    <name evidence="1" type="ORF">Pint_00442</name>
</gene>
<evidence type="ECO:0000313" key="1">
    <source>
        <dbReference type="EMBL" id="KAJ0051920.1"/>
    </source>
</evidence>
<name>A0ACC0ZIQ6_9ROSI</name>
<sequence>MSGSSSQAIQDETVYVAVGKDVNECKSTLLWALQNFHGHKFCILHVHQLVRVVTLIRRDSSASRLEEHEDQELERGTVKKFLDDYINICHHAEVYAEKLHVEMDDIGEGIIELVHQRSIKKLVMGAAADKHYAEGMTSIKSRKAMYVHEHLPLSCQFWFICGGHLIQSGRGGVVDIFGKEYATSISETGLSNPRSRSSSSDFTGSCSGEEGGLSFDPLAIMDINLWDLSRSDMFNEAPGVPEETSDSELLEKLGKSQPEVEKLKREVHEESRRRVKAEKATIEANRKAKALEISYNELRRRKEIEEVLANEKQEFQNMKKQWNEERLIAVDQRVSLENQVATFNYMIKELEEERLSAVEMSQVYKRERDELLVERNDALKVAEELLGQQAEPFSVFSLAEIHEASCNFDPYLKIGEQGYWNIYKGLLHSTTVAIKVLNTDSSQAPSEFQQEVEVMSKIRHPNLITLIGACPEACALIYEYLPNGNLQDRLNCKENSPPLSWQTRIRIATDICSVLIFLHSTKPRSLVYGDLKAENILLDDNLVCKLSDFRIPHRPRVLEMEEVTPKSDIYLFGVILLQLLTGKSPLNIANELQDVVVEGNLVAFLDFSAGDWPFVQATQLAHLALRCCDIDPNKRPDLAAEVWRALVPIRASCGVSSSSWLGSQGHSQPPSYFICPILQARTLLFSSLEVMQDPHVAADGFTYEKEALMGWLESGHDTSPMTNLRLAHLNLVPNHALRSVIREWLQHR</sequence>
<organism evidence="1 2">
    <name type="scientific">Pistacia integerrima</name>
    <dbReference type="NCBI Taxonomy" id="434235"/>
    <lineage>
        <taxon>Eukaryota</taxon>
        <taxon>Viridiplantae</taxon>
        <taxon>Streptophyta</taxon>
        <taxon>Embryophyta</taxon>
        <taxon>Tracheophyta</taxon>
        <taxon>Spermatophyta</taxon>
        <taxon>Magnoliopsida</taxon>
        <taxon>eudicotyledons</taxon>
        <taxon>Gunneridae</taxon>
        <taxon>Pentapetalae</taxon>
        <taxon>rosids</taxon>
        <taxon>malvids</taxon>
        <taxon>Sapindales</taxon>
        <taxon>Anacardiaceae</taxon>
        <taxon>Pistacia</taxon>
    </lineage>
</organism>
<protein>
    <submittedName>
        <fullName evidence="1">Uncharacterized protein</fullName>
    </submittedName>
</protein>
<dbReference type="Proteomes" id="UP001163603">
    <property type="component" value="Chromosome 1"/>
</dbReference>
<evidence type="ECO:0000313" key="2">
    <source>
        <dbReference type="Proteomes" id="UP001163603"/>
    </source>
</evidence>